<evidence type="ECO:0000313" key="3">
    <source>
        <dbReference type="EMBL" id="KAG5599531.1"/>
    </source>
</evidence>
<feature type="compositionally biased region" description="Acidic residues" evidence="1">
    <location>
        <begin position="295"/>
        <end position="318"/>
    </location>
</feature>
<evidence type="ECO:0000256" key="1">
    <source>
        <dbReference type="SAM" id="MobiDB-lite"/>
    </source>
</evidence>
<protein>
    <recommendedName>
        <fullName evidence="2">Putative plant transposon protein domain-containing protein</fullName>
    </recommendedName>
</protein>
<keyword evidence="4" id="KW-1185">Reference proteome</keyword>
<dbReference type="Pfam" id="PF20167">
    <property type="entry name" value="Transposase_32"/>
    <property type="match status" value="1"/>
</dbReference>
<proteinExistence type="predicted"/>
<comment type="caution">
    <text evidence="3">The sequence shown here is derived from an EMBL/GenBank/DDBJ whole genome shotgun (WGS) entry which is preliminary data.</text>
</comment>
<dbReference type="InterPro" id="IPR046796">
    <property type="entry name" value="Transposase_32_dom"/>
</dbReference>
<evidence type="ECO:0000313" key="4">
    <source>
        <dbReference type="Proteomes" id="UP000824120"/>
    </source>
</evidence>
<name>A0A9J5YFL5_SOLCO</name>
<feature type="domain" description="Putative plant transposon protein" evidence="2">
    <location>
        <begin position="62"/>
        <end position="219"/>
    </location>
</feature>
<dbReference type="OrthoDB" id="1436833at2759"/>
<gene>
    <name evidence="3" type="ORF">H5410_030901</name>
</gene>
<evidence type="ECO:0000259" key="2">
    <source>
        <dbReference type="Pfam" id="PF20167"/>
    </source>
</evidence>
<sequence>MAPKAKNVASFKWSRKGEDPVERYGWEWFECQRKLKYMINEYDYEVRLQSQFPVIYQTVLELGLRFIFDHPGDCNLSLVCEFYANWLTETKNKIVPIRAKDVKFNATILNEFLGTPNYDFNYFNTLKDKAPYRDIQHTLCGVESTARVWLKIMCSVLLPAKHLTEVTRDRVVLFYMLRKGMPIIVGVILRQNMIKFRNNIRWRLCYGGLITRFLRAQGIEEKAVDLTIAFHPDLMERQARDDSSMARMFGMTYLQLHIGGRPVTDDEMETMMERYPLTESAAFLCRIGPAFLEPLDDDEATDDEAMNDEEDDVVDEEANALMES</sequence>
<reference evidence="3 4" key="1">
    <citation type="submission" date="2020-09" db="EMBL/GenBank/DDBJ databases">
        <title>De no assembly of potato wild relative species, Solanum commersonii.</title>
        <authorList>
            <person name="Cho K."/>
        </authorList>
    </citation>
    <scope>NUCLEOTIDE SEQUENCE [LARGE SCALE GENOMIC DNA]</scope>
    <source>
        <strain evidence="3">LZ3.2</strain>
        <tissue evidence="3">Leaf</tissue>
    </source>
</reference>
<dbReference type="AlphaFoldDB" id="A0A9J5YFL5"/>
<dbReference type="Proteomes" id="UP000824120">
    <property type="component" value="Chromosome 6"/>
</dbReference>
<accession>A0A9J5YFL5</accession>
<dbReference type="EMBL" id="JACXVP010000006">
    <property type="protein sequence ID" value="KAG5599531.1"/>
    <property type="molecule type" value="Genomic_DNA"/>
</dbReference>
<organism evidence="3 4">
    <name type="scientific">Solanum commersonii</name>
    <name type="common">Commerson's wild potato</name>
    <name type="synonym">Commerson's nightshade</name>
    <dbReference type="NCBI Taxonomy" id="4109"/>
    <lineage>
        <taxon>Eukaryota</taxon>
        <taxon>Viridiplantae</taxon>
        <taxon>Streptophyta</taxon>
        <taxon>Embryophyta</taxon>
        <taxon>Tracheophyta</taxon>
        <taxon>Spermatophyta</taxon>
        <taxon>Magnoliopsida</taxon>
        <taxon>eudicotyledons</taxon>
        <taxon>Gunneridae</taxon>
        <taxon>Pentapetalae</taxon>
        <taxon>asterids</taxon>
        <taxon>lamiids</taxon>
        <taxon>Solanales</taxon>
        <taxon>Solanaceae</taxon>
        <taxon>Solanoideae</taxon>
        <taxon>Solaneae</taxon>
        <taxon>Solanum</taxon>
    </lineage>
</organism>
<feature type="region of interest" description="Disordered" evidence="1">
    <location>
        <begin position="295"/>
        <end position="324"/>
    </location>
</feature>